<sequence length="123" mass="13573">MKPLFLLLFALMSTGLFAQEGHVVFKGDDVVFSGDKSSFRNGRQIVEFTGNVHFASDIVEIEKADKIVYDRKTKTFTISGFKELRLHGKRRLASDLGSTTLKLDIAGGVAYLKANDKVCPKGC</sequence>
<accession>A0ABW3IBW0</accession>
<dbReference type="Proteomes" id="UP001597100">
    <property type="component" value="Unassembled WGS sequence"/>
</dbReference>
<organism evidence="2 3">
    <name type="scientific">Salinimicrobium gaetbulicola</name>
    <dbReference type="NCBI Taxonomy" id="999702"/>
    <lineage>
        <taxon>Bacteria</taxon>
        <taxon>Pseudomonadati</taxon>
        <taxon>Bacteroidota</taxon>
        <taxon>Flavobacteriia</taxon>
        <taxon>Flavobacteriales</taxon>
        <taxon>Flavobacteriaceae</taxon>
        <taxon>Salinimicrobium</taxon>
    </lineage>
</organism>
<feature type="signal peptide" evidence="1">
    <location>
        <begin position="1"/>
        <end position="18"/>
    </location>
</feature>
<evidence type="ECO:0000313" key="3">
    <source>
        <dbReference type="Proteomes" id="UP001597100"/>
    </source>
</evidence>
<keyword evidence="3" id="KW-1185">Reference proteome</keyword>
<dbReference type="EMBL" id="JBHTJP010000002">
    <property type="protein sequence ID" value="MFD0975324.1"/>
    <property type="molecule type" value="Genomic_DNA"/>
</dbReference>
<protein>
    <recommendedName>
        <fullName evidence="4">OstA-like protein</fullName>
    </recommendedName>
</protein>
<name>A0ABW3IBW0_9FLAO</name>
<dbReference type="Gene3D" id="2.60.450.10">
    <property type="entry name" value="Lipopolysaccharide (LPS) transport protein A like domain"/>
    <property type="match status" value="1"/>
</dbReference>
<proteinExistence type="predicted"/>
<feature type="chain" id="PRO_5046479362" description="OstA-like protein" evidence="1">
    <location>
        <begin position="19"/>
        <end position="123"/>
    </location>
</feature>
<gene>
    <name evidence="2" type="ORF">ACFQ1G_00835</name>
</gene>
<evidence type="ECO:0000313" key="2">
    <source>
        <dbReference type="EMBL" id="MFD0975324.1"/>
    </source>
</evidence>
<keyword evidence="1" id="KW-0732">Signal</keyword>
<reference evidence="3" key="1">
    <citation type="journal article" date="2019" name="Int. J. Syst. Evol. Microbiol.">
        <title>The Global Catalogue of Microorganisms (GCM) 10K type strain sequencing project: providing services to taxonomists for standard genome sequencing and annotation.</title>
        <authorList>
            <consortium name="The Broad Institute Genomics Platform"/>
            <consortium name="The Broad Institute Genome Sequencing Center for Infectious Disease"/>
            <person name="Wu L."/>
            <person name="Ma J."/>
        </authorList>
    </citation>
    <scope>NUCLEOTIDE SEQUENCE [LARGE SCALE GENOMIC DNA]</scope>
    <source>
        <strain evidence="3">CCUG 60898</strain>
    </source>
</reference>
<dbReference type="RefSeq" id="WP_380736333.1">
    <property type="nucleotide sequence ID" value="NZ_JBHTJP010000002.1"/>
</dbReference>
<comment type="caution">
    <text evidence="2">The sequence shown here is derived from an EMBL/GenBank/DDBJ whole genome shotgun (WGS) entry which is preliminary data.</text>
</comment>
<evidence type="ECO:0008006" key="4">
    <source>
        <dbReference type="Google" id="ProtNLM"/>
    </source>
</evidence>
<evidence type="ECO:0000256" key="1">
    <source>
        <dbReference type="SAM" id="SignalP"/>
    </source>
</evidence>